<dbReference type="Pfam" id="PF13306">
    <property type="entry name" value="LRR_5"/>
    <property type="match status" value="1"/>
</dbReference>
<dbReference type="InterPro" id="IPR026906">
    <property type="entry name" value="LRR_5"/>
</dbReference>
<reference evidence="1 2" key="1">
    <citation type="submission" date="2020-08" db="EMBL/GenBank/DDBJ databases">
        <title>Genome public.</title>
        <authorList>
            <person name="Liu C."/>
            <person name="Sun Q."/>
        </authorList>
    </citation>
    <scope>NUCLEOTIDE SEQUENCE [LARGE SCALE GENOMIC DNA]</scope>
    <source>
        <strain evidence="1 2">NSJ-37</strain>
    </source>
</reference>
<evidence type="ECO:0000313" key="2">
    <source>
        <dbReference type="Proteomes" id="UP000606193"/>
    </source>
</evidence>
<proteinExistence type="predicted"/>
<name>A0ABR7N5D3_9FIRM</name>
<comment type="caution">
    <text evidence="1">The sequence shown here is derived from an EMBL/GenBank/DDBJ whole genome shotgun (WGS) entry which is preliminary data.</text>
</comment>
<feature type="non-terminal residue" evidence="1">
    <location>
        <position position="89"/>
    </location>
</feature>
<dbReference type="SUPFAM" id="SSF52058">
    <property type="entry name" value="L domain-like"/>
    <property type="match status" value="1"/>
</dbReference>
<protein>
    <submittedName>
        <fullName evidence="1">Leucine-rich repeat protein</fullName>
    </submittedName>
</protein>
<dbReference type="Proteomes" id="UP000606193">
    <property type="component" value="Unassembled WGS sequence"/>
</dbReference>
<dbReference type="EMBL" id="JACRSX010000028">
    <property type="protein sequence ID" value="MBC8563585.1"/>
    <property type="molecule type" value="Genomic_DNA"/>
</dbReference>
<keyword evidence="2" id="KW-1185">Reference proteome</keyword>
<dbReference type="Gene3D" id="3.80.10.10">
    <property type="entry name" value="Ribonuclease Inhibitor"/>
    <property type="match status" value="1"/>
</dbReference>
<gene>
    <name evidence="1" type="ORF">H8704_13340</name>
</gene>
<sequence length="89" mass="10127">MPNTVKATGKEILLGCRSLERITFSTKLRKIEVGLISRCRKLRKIYLPQNIEIVCNGAFAECSRVERFEYENLDIVMGVKVFDGCTSLL</sequence>
<dbReference type="RefSeq" id="WP_249298592.1">
    <property type="nucleotide sequence ID" value="NZ_JACRSX010000028.1"/>
</dbReference>
<organism evidence="1 2">
    <name type="scientific">Jutongia huaianensis</name>
    <dbReference type="NCBI Taxonomy" id="2763668"/>
    <lineage>
        <taxon>Bacteria</taxon>
        <taxon>Bacillati</taxon>
        <taxon>Bacillota</taxon>
        <taxon>Clostridia</taxon>
        <taxon>Lachnospirales</taxon>
        <taxon>Lachnospiraceae</taxon>
        <taxon>Jutongia</taxon>
    </lineage>
</organism>
<evidence type="ECO:0000313" key="1">
    <source>
        <dbReference type="EMBL" id="MBC8563585.1"/>
    </source>
</evidence>
<dbReference type="InterPro" id="IPR032675">
    <property type="entry name" value="LRR_dom_sf"/>
</dbReference>
<accession>A0ABR7N5D3</accession>